<comment type="caution">
    <text evidence="1">The sequence shown here is derived from an EMBL/GenBank/DDBJ whole genome shotgun (WGS) entry which is preliminary data.</text>
</comment>
<reference evidence="1" key="1">
    <citation type="journal article" date="2015" name="Nature">
        <title>Complex archaea that bridge the gap between prokaryotes and eukaryotes.</title>
        <authorList>
            <person name="Spang A."/>
            <person name="Saw J.H."/>
            <person name="Jorgensen S.L."/>
            <person name="Zaremba-Niedzwiedzka K."/>
            <person name="Martijn J."/>
            <person name="Lind A.E."/>
            <person name="van Eijk R."/>
            <person name="Schleper C."/>
            <person name="Guy L."/>
            <person name="Ettema T.J."/>
        </authorList>
    </citation>
    <scope>NUCLEOTIDE SEQUENCE</scope>
</reference>
<proteinExistence type="predicted"/>
<sequence>MLKRINQKSLKEIVEEILEKDKRAREDSAWLLYKVWRRYTKIFIPFENFKNLPSPEGIMRVRRILRNQENKFNEDEDIQEGVTYEKPSMEIE</sequence>
<organism evidence="1">
    <name type="scientific">marine sediment metagenome</name>
    <dbReference type="NCBI Taxonomy" id="412755"/>
    <lineage>
        <taxon>unclassified sequences</taxon>
        <taxon>metagenomes</taxon>
        <taxon>ecological metagenomes</taxon>
    </lineage>
</organism>
<dbReference type="AlphaFoldDB" id="A0A0F9SUF3"/>
<gene>
    <name evidence="1" type="ORF">LCGC14_0732070</name>
</gene>
<dbReference type="EMBL" id="LAZR01001697">
    <property type="protein sequence ID" value="KKN40571.1"/>
    <property type="molecule type" value="Genomic_DNA"/>
</dbReference>
<protein>
    <submittedName>
        <fullName evidence="1">Uncharacterized protein</fullName>
    </submittedName>
</protein>
<accession>A0A0F9SUF3</accession>
<evidence type="ECO:0000313" key="1">
    <source>
        <dbReference type="EMBL" id="KKN40571.1"/>
    </source>
</evidence>
<name>A0A0F9SUF3_9ZZZZ</name>